<keyword evidence="3" id="KW-1185">Reference proteome</keyword>
<accession>A0A2S8BAK9</accession>
<dbReference type="PANTHER" id="PTHR37512:SF1">
    <property type="entry name" value="NADR_TTD14 AAA DOMAIN-CONTAINING PROTEIN"/>
    <property type="match status" value="1"/>
</dbReference>
<dbReference type="Pfam" id="PF13521">
    <property type="entry name" value="AAA_28"/>
    <property type="match status" value="1"/>
</dbReference>
<dbReference type="InterPro" id="IPR038727">
    <property type="entry name" value="NadR/Ttd14_AAA_dom"/>
</dbReference>
<evidence type="ECO:0000313" key="3">
    <source>
        <dbReference type="Proteomes" id="UP000238954"/>
    </source>
</evidence>
<keyword evidence="2" id="KW-0413">Isomerase</keyword>
<proteinExistence type="predicted"/>
<reference evidence="3" key="1">
    <citation type="submission" date="2017-11" db="EMBL/GenBank/DDBJ databases">
        <title>The complete genome sequence of Sphingopyxis pomeranensis sp. nov. strain WS5A3p.</title>
        <authorList>
            <person name="Kaminski M.A."/>
        </authorList>
    </citation>
    <scope>NUCLEOTIDE SEQUENCE [LARGE SCALE GENOMIC DNA]</scope>
    <source>
        <strain evidence="3">WS5A3p</strain>
    </source>
</reference>
<name>A0A2S8BAK9_9SPHN</name>
<dbReference type="OrthoDB" id="3249147at2"/>
<dbReference type="Proteomes" id="UP000238954">
    <property type="component" value="Chromosome"/>
</dbReference>
<gene>
    <name evidence="2" type="ORF">CVO77_07645</name>
</gene>
<dbReference type="EMBL" id="PHFW01000002">
    <property type="protein sequence ID" value="PQM29269.1"/>
    <property type="molecule type" value="Genomic_DNA"/>
</dbReference>
<sequence>MTRRICLHGAESTGKSTLAPRLASRLGARVVPEYGRTYAEANGTEFDEAALLAIFHGHLAATETALAQKPEWLVSDTDPLMTQAWATMLLGRRLPEIDRWADTADLYLVPAMDLPWREDGTRLFGSDSARRQFMDVAIGELDRRKLPWAWVEGDGDARLENALAAVKAAGLGS</sequence>
<dbReference type="PANTHER" id="PTHR37512">
    <property type="entry name" value="TRIFUNCTIONAL NAD BIOSYNTHESIS/REGULATOR PROTEIN NADR"/>
    <property type="match status" value="1"/>
</dbReference>
<dbReference type="InterPro" id="IPR052735">
    <property type="entry name" value="NAD_biosynth-regulator"/>
</dbReference>
<evidence type="ECO:0000313" key="2">
    <source>
        <dbReference type="EMBL" id="PQM29269.1"/>
    </source>
</evidence>
<dbReference type="SUPFAM" id="SSF52540">
    <property type="entry name" value="P-loop containing nucleoside triphosphate hydrolases"/>
    <property type="match status" value="1"/>
</dbReference>
<protein>
    <submittedName>
        <fullName evidence="2">N-acetylglucosamine-6-phosphate isomerase</fullName>
    </submittedName>
</protein>
<dbReference type="AlphaFoldDB" id="A0A2S8BAK9"/>
<dbReference type="InterPro" id="IPR027417">
    <property type="entry name" value="P-loop_NTPase"/>
</dbReference>
<comment type="caution">
    <text evidence="2">The sequence shown here is derived from an EMBL/GenBank/DDBJ whole genome shotgun (WGS) entry which is preliminary data.</text>
</comment>
<dbReference type="Gene3D" id="3.40.50.300">
    <property type="entry name" value="P-loop containing nucleotide triphosphate hydrolases"/>
    <property type="match status" value="1"/>
</dbReference>
<evidence type="ECO:0000259" key="1">
    <source>
        <dbReference type="Pfam" id="PF13521"/>
    </source>
</evidence>
<organism evidence="2 3">
    <name type="scientific">Sphingopyxis lindanitolerans</name>
    <dbReference type="NCBI Taxonomy" id="2054227"/>
    <lineage>
        <taxon>Bacteria</taxon>
        <taxon>Pseudomonadati</taxon>
        <taxon>Pseudomonadota</taxon>
        <taxon>Alphaproteobacteria</taxon>
        <taxon>Sphingomonadales</taxon>
        <taxon>Sphingomonadaceae</taxon>
        <taxon>Sphingopyxis</taxon>
    </lineage>
</organism>
<dbReference type="RefSeq" id="WP_106000718.1">
    <property type="nucleotide sequence ID" value="NZ_CM009578.1"/>
</dbReference>
<feature type="domain" description="NadR/Ttd14 AAA" evidence="1">
    <location>
        <begin position="4"/>
        <end position="158"/>
    </location>
</feature>
<dbReference type="GO" id="GO:0016853">
    <property type="term" value="F:isomerase activity"/>
    <property type="evidence" value="ECO:0007669"/>
    <property type="project" value="UniProtKB-KW"/>
</dbReference>